<keyword evidence="2" id="KW-0472">Membrane</keyword>
<dbReference type="Proteomes" id="UP000321400">
    <property type="component" value="Unassembled WGS sequence"/>
</dbReference>
<sequence>MRRRTENVRRIQSNYMNKYDMHQERQRRRQRLLRRRLIVFGIILFITIVAFAQAYIEKQSLHAKKQQEYEQLQQQFTALDEEESNLLEEINLLQDEDYILRIAKTNYFFTKEGEIVFKLTEETPSY</sequence>
<dbReference type="RefSeq" id="WP_089803516.1">
    <property type="nucleotide sequence ID" value="NZ_BJYE01000044.1"/>
</dbReference>
<dbReference type="AlphaFoldDB" id="A0A511X4H4"/>
<accession>A0A511X4H4</accession>
<evidence type="ECO:0000256" key="1">
    <source>
        <dbReference type="SAM" id="Coils"/>
    </source>
</evidence>
<reference evidence="3 4" key="1">
    <citation type="submission" date="2019-07" db="EMBL/GenBank/DDBJ databases">
        <title>Whole genome shotgun sequence of Halolactibacillus alkaliphilus NBRC 103919.</title>
        <authorList>
            <person name="Hosoyama A."/>
            <person name="Uohara A."/>
            <person name="Ohji S."/>
            <person name="Ichikawa N."/>
        </authorList>
    </citation>
    <scope>NUCLEOTIDE SEQUENCE [LARGE SCALE GENOMIC DNA]</scope>
    <source>
        <strain evidence="3 4">NBRC 103919</strain>
    </source>
</reference>
<dbReference type="EMBL" id="BJYE01000044">
    <property type="protein sequence ID" value="GEN57854.1"/>
    <property type="molecule type" value="Genomic_DNA"/>
</dbReference>
<gene>
    <name evidence="3" type="ORF">HAL01_23180</name>
</gene>
<keyword evidence="2" id="KW-0812">Transmembrane</keyword>
<keyword evidence="1" id="KW-0175">Coiled coil</keyword>
<dbReference type="STRING" id="442899.SAMN05720591_1418"/>
<dbReference type="Pfam" id="PF04977">
    <property type="entry name" value="DivIC"/>
    <property type="match status" value="1"/>
</dbReference>
<keyword evidence="2" id="KW-1133">Transmembrane helix</keyword>
<keyword evidence="4" id="KW-1185">Reference proteome</keyword>
<feature type="coiled-coil region" evidence="1">
    <location>
        <begin position="55"/>
        <end position="96"/>
    </location>
</feature>
<dbReference type="PANTHER" id="PTHR40027">
    <property type="entry name" value="CELL DIVISION PROTEIN DIVIC"/>
    <property type="match status" value="1"/>
</dbReference>
<name>A0A511X4H4_9BACI</name>
<evidence type="ECO:0000256" key="2">
    <source>
        <dbReference type="SAM" id="Phobius"/>
    </source>
</evidence>
<dbReference type="OrthoDB" id="2991180at2"/>
<dbReference type="InterPro" id="IPR007060">
    <property type="entry name" value="FtsL/DivIC"/>
</dbReference>
<organism evidence="3 4">
    <name type="scientific">Halolactibacillus alkaliphilus</name>
    <dbReference type="NCBI Taxonomy" id="442899"/>
    <lineage>
        <taxon>Bacteria</taxon>
        <taxon>Bacillati</taxon>
        <taxon>Bacillota</taxon>
        <taxon>Bacilli</taxon>
        <taxon>Bacillales</taxon>
        <taxon>Bacillaceae</taxon>
        <taxon>Halolactibacillus</taxon>
    </lineage>
</organism>
<feature type="transmembrane region" description="Helical" evidence="2">
    <location>
        <begin position="37"/>
        <end position="56"/>
    </location>
</feature>
<evidence type="ECO:0000313" key="4">
    <source>
        <dbReference type="Proteomes" id="UP000321400"/>
    </source>
</evidence>
<evidence type="ECO:0008006" key="5">
    <source>
        <dbReference type="Google" id="ProtNLM"/>
    </source>
</evidence>
<comment type="caution">
    <text evidence="3">The sequence shown here is derived from an EMBL/GenBank/DDBJ whole genome shotgun (WGS) entry which is preliminary data.</text>
</comment>
<proteinExistence type="predicted"/>
<protein>
    <recommendedName>
        <fullName evidence="5">Cell division protein DIVIC</fullName>
    </recommendedName>
</protein>
<evidence type="ECO:0000313" key="3">
    <source>
        <dbReference type="EMBL" id="GEN57854.1"/>
    </source>
</evidence>
<dbReference type="InterPro" id="IPR039076">
    <property type="entry name" value="DivIC"/>
</dbReference>
<dbReference type="GO" id="GO:0051301">
    <property type="term" value="P:cell division"/>
    <property type="evidence" value="ECO:0007669"/>
    <property type="project" value="InterPro"/>
</dbReference>
<dbReference type="PANTHER" id="PTHR40027:SF1">
    <property type="entry name" value="CELL DIVISION PROTEIN DIVIC"/>
    <property type="match status" value="1"/>
</dbReference>